<dbReference type="AlphaFoldDB" id="A0A366JLM2"/>
<protein>
    <submittedName>
        <fullName evidence="1">Uncharacterized protein</fullName>
    </submittedName>
</protein>
<dbReference type="EMBL" id="QNSF01000017">
    <property type="protein sequence ID" value="RBP87882.1"/>
    <property type="molecule type" value="Genomic_DNA"/>
</dbReference>
<accession>A0A366JLM2</accession>
<reference evidence="1 2" key="1">
    <citation type="submission" date="2018-06" db="EMBL/GenBank/DDBJ databases">
        <title>Freshwater and sediment microbial communities from various areas in North America, analyzing microbe dynamics in response to fracking.</title>
        <authorList>
            <person name="Lamendella R."/>
        </authorList>
    </citation>
    <scope>NUCLEOTIDE SEQUENCE [LARGE SCALE GENOMIC DNA]</scope>
    <source>
        <strain evidence="1 2">14_TX</strain>
    </source>
</reference>
<organism evidence="1 2">
    <name type="scientific">Cytobacillus firmus</name>
    <name type="common">Bacillus firmus</name>
    <dbReference type="NCBI Taxonomy" id="1399"/>
    <lineage>
        <taxon>Bacteria</taxon>
        <taxon>Bacillati</taxon>
        <taxon>Bacillota</taxon>
        <taxon>Bacilli</taxon>
        <taxon>Bacillales</taxon>
        <taxon>Bacillaceae</taxon>
        <taxon>Cytobacillus</taxon>
    </lineage>
</organism>
<proteinExistence type="predicted"/>
<comment type="caution">
    <text evidence="1">The sequence shown here is derived from an EMBL/GenBank/DDBJ whole genome shotgun (WGS) entry which is preliminary data.</text>
</comment>
<dbReference type="Proteomes" id="UP000252731">
    <property type="component" value="Unassembled WGS sequence"/>
</dbReference>
<evidence type="ECO:0000313" key="2">
    <source>
        <dbReference type="Proteomes" id="UP000252731"/>
    </source>
</evidence>
<name>A0A366JLM2_CYTFI</name>
<evidence type="ECO:0000313" key="1">
    <source>
        <dbReference type="EMBL" id="RBP87882.1"/>
    </source>
</evidence>
<gene>
    <name evidence="1" type="ORF">DFO70_11773</name>
</gene>
<sequence>MVILLMDGSRWIQTFLFGTNIHDRDDGRLFLNSTKKGGTANGLIPSAVIQNFTDSNGIPWSGVVVQTGRDNRTPAADRRFGFEVWQYQGTSDGSNKQMMKIDKSSEGSYVGMYTDLAYLPKAKIRGDNGNLFWASMIDIDPDIEAIHGVQNGPNVFYVDQMTITMNSGENQFFRDYSFTGAENIFHVIAVPYNSNAVSFHTAVYSQSSTGFRVWMKYIPGTLGQNVTITVRLLIIFEP</sequence>
<keyword evidence="2" id="KW-1185">Reference proteome</keyword>